<feature type="compositionally biased region" description="Basic and acidic residues" evidence="2">
    <location>
        <begin position="693"/>
        <end position="714"/>
    </location>
</feature>
<proteinExistence type="predicted"/>
<dbReference type="CDD" id="cd02000">
    <property type="entry name" value="TPP_E1_PDC_ADC_BCADC"/>
    <property type="match status" value="1"/>
</dbReference>
<feature type="compositionally biased region" description="Acidic residues" evidence="2">
    <location>
        <begin position="715"/>
        <end position="725"/>
    </location>
</feature>
<evidence type="ECO:0000256" key="1">
    <source>
        <dbReference type="ARBA" id="ARBA00023002"/>
    </source>
</evidence>
<keyword evidence="3" id="KW-0472">Membrane</keyword>
<dbReference type="Gene3D" id="3.40.50.970">
    <property type="match status" value="1"/>
</dbReference>
<dbReference type="InterPro" id="IPR001017">
    <property type="entry name" value="DH_E1"/>
</dbReference>
<dbReference type="GO" id="GO:0009083">
    <property type="term" value="P:branched-chain amino acid catabolic process"/>
    <property type="evidence" value="ECO:0007669"/>
    <property type="project" value="TreeGrafter"/>
</dbReference>
<dbReference type="InterPro" id="IPR029061">
    <property type="entry name" value="THDP-binding"/>
</dbReference>
<dbReference type="AlphaFoldDB" id="A0A9Q5I0K6"/>
<dbReference type="PANTHER" id="PTHR43380:SF1">
    <property type="entry name" value="2-OXOISOVALERATE DEHYDROGENASE SUBUNIT ALPHA, MITOCHONDRIAL"/>
    <property type="match status" value="1"/>
</dbReference>
<keyword evidence="6" id="KW-1185">Reference proteome</keyword>
<sequence>MFSLVTKRSCSRSVSVFIRHLATSAPQHPSGRHGLLPGTAQSAITSDLHFFNSVMGDDKQIPTYRVIGKDGKLIEGAELPQIDEDFSRKLYETMSTLPLMDNVLYNVQRQGKISFYMTSYGEEASIVGSAAALAADDEVLGQYREAGVLLWRGLTLEEYINQCVGNESDAATKGRQMPVHIGSPKYHFHTISSPLATQIPQAAGVGYALKQDPERRGKNCAVVYFGEGAASEGDFHAGMLLASTIPSPTLFFARNNGFAISTPASEQFHGDGIAARGPGYGIDTIRVDGNDVLAVLGAMRVARERCISSGRAVLVEAMTYRVGHHSTSDDSFAYRPRSEVEGWVRGDNPLARFRLYLESRGWWTDAEEKDMRDRVKGAVLQAFKRAESKKRHELSELFIDIYAGSEPWNISASASESLKSFMFPSVLLGQLCTSVPIISSVWASELLTTGGSDPALQAYLRRGTCYQLSSLLVALPRHYKVFSGGRRSLCAFNIRRVSGAMHAIAALFALLLTFATQSVFCFFKNVNFSTPEQCGPFTVDFSNAPEPPVLPLSLTIVPISAIPISIQLPADSWDNSTNAGTARITFLPFSSGTRFIASLDDGTGASVALVSDVIAVQDSNATTCLGPNQKSFPFYFIHDGDLNQCSRFNVTFNPSMIKNPPAIRAFLPRSFSFPVNATDTPVATMTLGPHSSSNEKDKRDDDKGNDNGKGKDKDDGDDDDDDDDDKSDKSSSDKSDNNDSGKDDNDNDKDDNNGTSSNSGNNNGGSNNNSENSNNGSGNPFNNSSNNDPYSHGPFNINSKEYLLNIIHGFQAVLTFDDGDGHRGSSKLFTAGGTSSSPSGCFKESFNIPSSTPDTSSSSSAGEGGKTGKIVISVLGTIIGVSLAVILFILCRKRRKARKDLEKTSFVFTEDVDMGSSFATTFASRIRARISHMTYGKRSLRSYRSYGGGKDGGSIWIPTSPIGSPVPLANSPQAEKRSSWIDFSAVLGNVPPEGLEMSSARYSRTLRAGDMDNPITLPSLEFNYPAPRVSTDMHRPDKPDVPAPAVSRSSESSRFLMGSGYLSSRSSGTGFVMRKNTRLFIRNSLPAQTVNSNGRRHSAAILSTNFSSSGYMPSRSSSATMDREPEPRQVNNEIYVSSPIRPAPNIPDSISSSQSDSGTVQRPSTVITRDISSRISILKGNLRRDGPPRERGRILPFPTVSLRVSRSPRSSPG</sequence>
<feature type="region of interest" description="Disordered" evidence="2">
    <location>
        <begin position="1138"/>
        <end position="1164"/>
    </location>
</feature>
<feature type="compositionally biased region" description="Low complexity" evidence="2">
    <location>
        <begin position="753"/>
        <end position="788"/>
    </location>
</feature>
<dbReference type="PANTHER" id="PTHR43380">
    <property type="entry name" value="2-OXOISOVALERATE DEHYDROGENASE SUBUNIT ALPHA, MITOCHONDRIAL"/>
    <property type="match status" value="1"/>
</dbReference>
<evidence type="ECO:0000313" key="6">
    <source>
        <dbReference type="Proteomes" id="UP000757232"/>
    </source>
</evidence>
<feature type="region of interest" description="Disordered" evidence="2">
    <location>
        <begin position="827"/>
        <end position="865"/>
    </location>
</feature>
<feature type="compositionally biased region" description="Low complexity" evidence="2">
    <location>
        <begin position="1148"/>
        <end position="1157"/>
    </location>
</feature>
<dbReference type="SUPFAM" id="SSF52518">
    <property type="entry name" value="Thiamin diphosphate-binding fold (THDP-binding)"/>
    <property type="match status" value="1"/>
</dbReference>
<evidence type="ECO:0000256" key="3">
    <source>
        <dbReference type="SAM" id="Phobius"/>
    </source>
</evidence>
<accession>A0A9Q5I0K6</accession>
<feature type="domain" description="Dehydrogenase E1 component" evidence="4">
    <location>
        <begin position="92"/>
        <end position="393"/>
    </location>
</feature>
<gene>
    <name evidence="5" type="ORF">A7U60_g3745</name>
</gene>
<feature type="region of interest" description="Disordered" evidence="2">
    <location>
        <begin position="1031"/>
        <end position="1050"/>
    </location>
</feature>
<evidence type="ECO:0000256" key="2">
    <source>
        <dbReference type="SAM" id="MobiDB-lite"/>
    </source>
</evidence>
<feature type="compositionally biased region" description="Low complexity" evidence="2">
    <location>
        <begin position="849"/>
        <end position="860"/>
    </location>
</feature>
<dbReference type="EMBL" id="LNZH02000165">
    <property type="protein sequence ID" value="OCB89062.1"/>
    <property type="molecule type" value="Genomic_DNA"/>
</dbReference>
<dbReference type="Pfam" id="PF00676">
    <property type="entry name" value="E1_dh"/>
    <property type="match status" value="1"/>
</dbReference>
<comment type="caution">
    <text evidence="5">The sequence shown here is derived from an EMBL/GenBank/DDBJ whole genome shotgun (WGS) entry which is preliminary data.</text>
</comment>
<feature type="compositionally biased region" description="Basic and acidic residues" evidence="2">
    <location>
        <begin position="1031"/>
        <end position="1040"/>
    </location>
</feature>
<dbReference type="GO" id="GO:0016624">
    <property type="term" value="F:oxidoreductase activity, acting on the aldehyde or oxo group of donors, disulfide as acceptor"/>
    <property type="evidence" value="ECO:0007669"/>
    <property type="project" value="InterPro"/>
</dbReference>
<dbReference type="Proteomes" id="UP000757232">
    <property type="component" value="Unassembled WGS sequence"/>
</dbReference>
<name>A0A9Q5I0K6_SANBA</name>
<reference evidence="5" key="1">
    <citation type="submission" date="2016-06" db="EMBL/GenBank/DDBJ databases">
        <title>Draft Genome sequence of the fungus Inonotus baumii.</title>
        <authorList>
            <person name="Zhu H."/>
            <person name="Lin W."/>
        </authorList>
    </citation>
    <scope>NUCLEOTIDE SEQUENCE</scope>
    <source>
        <strain evidence="5">821</strain>
    </source>
</reference>
<keyword evidence="1" id="KW-0560">Oxidoreductase</keyword>
<dbReference type="OrthoDB" id="3845at2759"/>
<dbReference type="InterPro" id="IPR050771">
    <property type="entry name" value="Alpha-ketoacid_DH_E1_comp"/>
</dbReference>
<keyword evidence="3" id="KW-0812">Transmembrane</keyword>
<feature type="region of interest" description="Disordered" evidence="2">
    <location>
        <begin position="680"/>
        <end position="793"/>
    </location>
</feature>
<feature type="transmembrane region" description="Helical" evidence="3">
    <location>
        <begin position="870"/>
        <end position="891"/>
    </location>
</feature>
<feature type="compositionally biased region" description="Basic and acidic residues" evidence="2">
    <location>
        <begin position="726"/>
        <end position="744"/>
    </location>
</feature>
<protein>
    <submittedName>
        <fullName evidence="5">Branched-chain alpha-keto acid dehydrogenase E1-alpha subunit</fullName>
    </submittedName>
</protein>
<evidence type="ECO:0000313" key="5">
    <source>
        <dbReference type="EMBL" id="OCB89062.1"/>
    </source>
</evidence>
<organism evidence="5 6">
    <name type="scientific">Sanghuangporus baumii</name>
    <name type="common">Phellinus baumii</name>
    <dbReference type="NCBI Taxonomy" id="108892"/>
    <lineage>
        <taxon>Eukaryota</taxon>
        <taxon>Fungi</taxon>
        <taxon>Dikarya</taxon>
        <taxon>Basidiomycota</taxon>
        <taxon>Agaricomycotina</taxon>
        <taxon>Agaricomycetes</taxon>
        <taxon>Hymenochaetales</taxon>
        <taxon>Hymenochaetaceae</taxon>
        <taxon>Sanghuangporus</taxon>
    </lineage>
</organism>
<evidence type="ECO:0000259" key="4">
    <source>
        <dbReference type="Pfam" id="PF00676"/>
    </source>
</evidence>
<keyword evidence="3" id="KW-1133">Transmembrane helix</keyword>
<dbReference type="FunFam" id="3.40.50.970:FF:000055">
    <property type="entry name" value="2-oxoisovalerate dehydrogenase subunit alpha"/>
    <property type="match status" value="1"/>
</dbReference>